<dbReference type="RefSeq" id="WP_014147289.1">
    <property type="nucleotide sequence ID" value="NC_016112.1"/>
</dbReference>
<dbReference type="HOGENOM" id="CLU_939440_0_0_6"/>
<dbReference type="STRING" id="1091494.MEALZ_0794"/>
<reference evidence="2" key="1">
    <citation type="journal article" date="2012" name="J. Bacteriol.">
        <title>Genome sequence of the haloalkaliphilic methanotrophic bacterium Methylomicrobium alcaliphilum 20Z.</title>
        <authorList>
            <person name="Vuilleumier S."/>
            <person name="Khmelenina V.N."/>
            <person name="Bringel F."/>
            <person name="Reshetnikov A.S."/>
            <person name="Lajus A."/>
            <person name="Mangenot S."/>
            <person name="Rouy Z."/>
            <person name="Op den Camp H.J."/>
            <person name="Jetten M.S."/>
            <person name="Dispirito A.A."/>
            <person name="Dunfield P."/>
            <person name="Klotz M.G."/>
            <person name="Semrau J.D."/>
            <person name="Stein L.Y."/>
            <person name="Barbe V."/>
            <person name="Medigue C."/>
            <person name="Trotsenko Y.A."/>
            <person name="Kalyuzhnaya M.G."/>
        </authorList>
    </citation>
    <scope>NUCLEOTIDE SEQUENCE [LARGE SCALE GENOMIC DNA]</scope>
    <source>
        <strain evidence="2">DSM 19304 / NCIMB 14124 / VKM B-2133 / 20Z</strain>
    </source>
</reference>
<gene>
    <name evidence="1" type="ordered locus">MEALZ_0794</name>
</gene>
<dbReference type="PATRIC" id="fig|271065.3.peg.814"/>
<evidence type="ECO:0000313" key="1">
    <source>
        <dbReference type="EMBL" id="CCE22488.1"/>
    </source>
</evidence>
<evidence type="ECO:0000313" key="2">
    <source>
        <dbReference type="Proteomes" id="UP000008315"/>
    </source>
</evidence>
<dbReference type="KEGG" id="mah:MEALZ_0794"/>
<dbReference type="Proteomes" id="UP000008315">
    <property type="component" value="Chromosome"/>
</dbReference>
<dbReference type="EMBL" id="FO082060">
    <property type="protein sequence ID" value="CCE22488.1"/>
    <property type="molecule type" value="Genomic_DNA"/>
</dbReference>
<organism evidence="1 2">
    <name type="scientific">Methylotuvimicrobium alcaliphilum (strain DSM 19304 / NCIMB 14124 / VKM B-2133 / 20Z)</name>
    <name type="common">Methylomicrobium alcaliphilum</name>
    <dbReference type="NCBI Taxonomy" id="1091494"/>
    <lineage>
        <taxon>Bacteria</taxon>
        <taxon>Pseudomonadati</taxon>
        <taxon>Pseudomonadota</taxon>
        <taxon>Gammaproteobacteria</taxon>
        <taxon>Methylococcales</taxon>
        <taxon>Methylococcaceae</taxon>
        <taxon>Methylotuvimicrobium</taxon>
    </lineage>
</organism>
<accession>G4T262</accession>
<keyword evidence="2" id="KW-1185">Reference proteome</keyword>
<proteinExistence type="predicted"/>
<sequence>MSKLRNFNWRQESVYLIDTQDKQVWREQKAKSFSDWLKTRAEKEGVRISVLWRYLRVGRFAVELQTGGWENVKTPLDIPEGINADSIELLEKINRVATESDFNGLAEALYQKKIKRPQLLKTWQIYREAIPEGQTARGRGTQRPVVDEKNRYKQQLSFKHNVLRRLEATDPVELGYESGAALRIFNPLSEGQKNSGYDAIMVVFNEHRVIDVAVIVIQVEEAVDREMEDHFSKERTWLIAQESILAKAAKGSRNTYPDQWGIMVAAANELRIERKPPQNSAPMAFSVSELLLDFVK</sequence>
<dbReference type="AlphaFoldDB" id="G4T262"/>
<protein>
    <submittedName>
        <fullName evidence="1">Uncharacterized protein</fullName>
    </submittedName>
</protein>
<name>G4T262_META2</name>